<feature type="compositionally biased region" description="Polar residues" evidence="1">
    <location>
        <begin position="25"/>
        <end position="41"/>
    </location>
</feature>
<dbReference type="HOGENOM" id="CLU_3137201_0_0_6"/>
<organism evidence="3 4">
    <name type="scientific">Legionella longbeachae serogroup 1 (strain NSW150)</name>
    <dbReference type="NCBI Taxonomy" id="661367"/>
    <lineage>
        <taxon>Bacteria</taxon>
        <taxon>Pseudomonadati</taxon>
        <taxon>Pseudomonadota</taxon>
        <taxon>Gammaproteobacteria</taxon>
        <taxon>Legionellales</taxon>
        <taxon>Legionellaceae</taxon>
        <taxon>Legionella</taxon>
    </lineage>
</organism>
<dbReference type="KEGG" id="llo:LLO_1596"/>
<protein>
    <submittedName>
        <fullName evidence="3">Uncharacterized protein</fullName>
    </submittedName>
</protein>
<evidence type="ECO:0000313" key="3">
    <source>
        <dbReference type="EMBL" id="CBJ11967.1"/>
    </source>
</evidence>
<evidence type="ECO:0000313" key="4">
    <source>
        <dbReference type="Proteomes" id="UP000001060"/>
    </source>
</evidence>
<feature type="signal peptide" evidence="2">
    <location>
        <begin position="1"/>
        <end position="22"/>
    </location>
</feature>
<name>D3HSS7_LEGLN</name>
<dbReference type="GeneID" id="51644814"/>
<keyword evidence="4" id="KW-1185">Reference proteome</keyword>
<dbReference type="EMBL" id="FN650140">
    <property type="protein sequence ID" value="CBJ11967.1"/>
    <property type="molecule type" value="Genomic_DNA"/>
</dbReference>
<reference evidence="3 4" key="1">
    <citation type="journal article" date="2010" name="PLoS Genet.">
        <title>Analysis of the Legionella longbeachae genome and transcriptome uncovers unique strategies to cause Legionnaires' disease.</title>
        <authorList>
            <person name="Cazalet C."/>
            <person name="Gomez-Valero L."/>
            <person name="Rusniok C."/>
            <person name="Lomma M."/>
            <person name="Dervins-Ravault D."/>
            <person name="Newton H."/>
            <person name="Sansom F."/>
            <person name="Jarraud S."/>
            <person name="Zidane N."/>
            <person name="Ma L."/>
            <person name="Bouchier C."/>
            <person name="Etienne J."/>
            <person name="Hartland E."/>
            <person name="Buchrieser C."/>
        </authorList>
    </citation>
    <scope>NUCLEOTIDE SEQUENCE [LARGE SCALE GENOMIC DNA]</scope>
    <source>
        <strain evidence="3 4">NSW150</strain>
    </source>
</reference>
<evidence type="ECO:0000256" key="1">
    <source>
        <dbReference type="SAM" id="MobiDB-lite"/>
    </source>
</evidence>
<feature type="chain" id="PRO_5003045081" evidence="2">
    <location>
        <begin position="23"/>
        <end position="49"/>
    </location>
</feature>
<sequence>MKKRSFIIAATAAALFTSGIYASSTLDSNGANTNSSTNLAKNNYKGKNC</sequence>
<dbReference type="Proteomes" id="UP000001060">
    <property type="component" value="Chromosome"/>
</dbReference>
<feature type="region of interest" description="Disordered" evidence="1">
    <location>
        <begin position="25"/>
        <end position="49"/>
    </location>
</feature>
<dbReference type="AlphaFoldDB" id="D3HSS7"/>
<gene>
    <name evidence="3" type="ordered locus">LLO_1596</name>
</gene>
<keyword evidence="2" id="KW-0732">Signal</keyword>
<dbReference type="RefSeq" id="WP_003631613.1">
    <property type="nucleotide sequence ID" value="NC_013861.1"/>
</dbReference>
<proteinExistence type="predicted"/>
<accession>D3HSS7</accession>
<evidence type="ECO:0000256" key="2">
    <source>
        <dbReference type="SAM" id="SignalP"/>
    </source>
</evidence>